<dbReference type="GO" id="GO:0004743">
    <property type="term" value="F:pyruvate kinase activity"/>
    <property type="evidence" value="ECO:0007669"/>
    <property type="project" value="UniProtKB-EC"/>
</dbReference>
<dbReference type="eggNOG" id="KOG2323">
    <property type="taxonomic scope" value="Eukaryota"/>
</dbReference>
<comment type="cofactor">
    <cofactor evidence="2">
        <name>K(+)</name>
        <dbReference type="ChEBI" id="CHEBI:29103"/>
    </cofactor>
</comment>
<evidence type="ECO:0000313" key="19">
    <source>
        <dbReference type="Proteomes" id="UP000030645"/>
    </source>
</evidence>
<comment type="catalytic activity">
    <reaction evidence="14 15">
        <text>pyruvate + ATP = phosphoenolpyruvate + ADP + H(+)</text>
        <dbReference type="Rhea" id="RHEA:18157"/>
        <dbReference type="ChEBI" id="CHEBI:15361"/>
        <dbReference type="ChEBI" id="CHEBI:15378"/>
        <dbReference type="ChEBI" id="CHEBI:30616"/>
        <dbReference type="ChEBI" id="CHEBI:58702"/>
        <dbReference type="ChEBI" id="CHEBI:456216"/>
        <dbReference type="EC" id="2.7.1.40"/>
    </reaction>
</comment>
<dbReference type="PRINTS" id="PR01050">
    <property type="entry name" value="PYRUVTKNASE"/>
</dbReference>
<comment type="pathway">
    <text evidence="3 15">Carbohydrate degradation; glycolysis; pyruvate from D-glyceraldehyde 3-phosphate: step 5/5.</text>
</comment>
<dbReference type="KEGG" id="mnt:21395754"/>
<evidence type="ECO:0000256" key="12">
    <source>
        <dbReference type="ARBA" id="ARBA00023152"/>
    </source>
</evidence>
<feature type="domain" description="Pyruvate kinase barrel" evidence="16">
    <location>
        <begin position="86"/>
        <end position="416"/>
    </location>
</feature>
<gene>
    <name evidence="18" type="ORF">L484_012549</name>
</gene>
<protein>
    <recommendedName>
        <fullName evidence="5 15">Pyruvate kinase</fullName>
        <ecNumber evidence="5 15">2.7.1.40</ecNumber>
    </recommendedName>
</protein>
<keyword evidence="19" id="KW-1185">Reference proteome</keyword>
<dbReference type="InterPro" id="IPR040442">
    <property type="entry name" value="Pyrv_kinase-like_dom_sf"/>
</dbReference>
<keyword evidence="11 15" id="KW-0460">Magnesium</keyword>
<dbReference type="InterPro" id="IPR036918">
    <property type="entry name" value="Pyrv_Knase_C_sf"/>
</dbReference>
<keyword evidence="8" id="KW-0547">Nucleotide-binding</keyword>
<accession>W9QJL0</accession>
<keyword evidence="6 15" id="KW-0808">Transferase</keyword>
<dbReference type="PANTHER" id="PTHR11817">
    <property type="entry name" value="PYRUVATE KINASE"/>
    <property type="match status" value="1"/>
</dbReference>
<dbReference type="NCBIfam" id="TIGR01064">
    <property type="entry name" value="pyruv_kin"/>
    <property type="match status" value="1"/>
</dbReference>
<evidence type="ECO:0000256" key="14">
    <source>
        <dbReference type="ARBA" id="ARBA00048152"/>
    </source>
</evidence>
<evidence type="ECO:0000313" key="18">
    <source>
        <dbReference type="EMBL" id="EXB26557.1"/>
    </source>
</evidence>
<dbReference type="Gene3D" id="3.40.1380.20">
    <property type="entry name" value="Pyruvate kinase, C-terminal domain"/>
    <property type="match status" value="1"/>
</dbReference>
<dbReference type="Gene3D" id="3.20.20.60">
    <property type="entry name" value="Phosphoenolpyruvate-binding domains"/>
    <property type="match status" value="1"/>
</dbReference>
<evidence type="ECO:0000256" key="10">
    <source>
        <dbReference type="ARBA" id="ARBA00022840"/>
    </source>
</evidence>
<organism evidence="18 19">
    <name type="scientific">Morus notabilis</name>
    <dbReference type="NCBI Taxonomy" id="981085"/>
    <lineage>
        <taxon>Eukaryota</taxon>
        <taxon>Viridiplantae</taxon>
        <taxon>Streptophyta</taxon>
        <taxon>Embryophyta</taxon>
        <taxon>Tracheophyta</taxon>
        <taxon>Spermatophyta</taxon>
        <taxon>Magnoliopsida</taxon>
        <taxon>eudicotyledons</taxon>
        <taxon>Gunneridae</taxon>
        <taxon>Pentapetalae</taxon>
        <taxon>rosids</taxon>
        <taxon>fabids</taxon>
        <taxon>Rosales</taxon>
        <taxon>Moraceae</taxon>
        <taxon>Moreae</taxon>
        <taxon>Morus</taxon>
    </lineage>
</organism>
<dbReference type="UniPathway" id="UPA00109">
    <property type="reaction ID" value="UER00188"/>
</dbReference>
<dbReference type="PROSITE" id="PS00110">
    <property type="entry name" value="PYRUVATE_KINASE"/>
    <property type="match status" value="1"/>
</dbReference>
<dbReference type="InterPro" id="IPR001697">
    <property type="entry name" value="Pyr_Knase"/>
</dbReference>
<evidence type="ECO:0000256" key="5">
    <source>
        <dbReference type="ARBA" id="ARBA00012142"/>
    </source>
</evidence>
<dbReference type="InterPro" id="IPR015813">
    <property type="entry name" value="Pyrv/PenolPyrv_kinase-like_dom"/>
</dbReference>
<dbReference type="GO" id="GO:0016301">
    <property type="term" value="F:kinase activity"/>
    <property type="evidence" value="ECO:0007669"/>
    <property type="project" value="UniProtKB-KW"/>
</dbReference>
<dbReference type="STRING" id="981085.W9QJL0"/>
<dbReference type="AlphaFoldDB" id="W9QJL0"/>
<evidence type="ECO:0000256" key="15">
    <source>
        <dbReference type="RuleBase" id="RU000504"/>
    </source>
</evidence>
<proteinExistence type="inferred from homology"/>
<comment type="cofactor">
    <cofactor evidence="1">
        <name>Mg(2+)</name>
        <dbReference type="ChEBI" id="CHEBI:18420"/>
    </cofactor>
</comment>
<keyword evidence="13 18" id="KW-0670">Pyruvate</keyword>
<evidence type="ECO:0000256" key="9">
    <source>
        <dbReference type="ARBA" id="ARBA00022777"/>
    </source>
</evidence>
<evidence type="ECO:0000256" key="13">
    <source>
        <dbReference type="ARBA" id="ARBA00023317"/>
    </source>
</evidence>
<evidence type="ECO:0000256" key="11">
    <source>
        <dbReference type="ARBA" id="ARBA00022842"/>
    </source>
</evidence>
<sequence length="564" mass="61554">MSPVCPTASSSTLFPVSPFLSFPRTFTGATSISKPFFGLPNHAPAKKLLSTRPGVLISDNRRAWTPETPATEKELKDEGLRATTAMTKLVCTIGPETCGPDRIEALAAAGMKVARVNMCHGTHAWHRAVIERVRRLNEEKGFAVAIMMDTEGSEIHMGDLGGASSAKAEDGDMWTFTVRPLGCSLPERSVHVNYDGFAEDVKEGDELVVDGGMVRFEVTEKIGPDVLCRCIDPGLLLPRANLTFWRNGTLVQERNAMLPTLSSKDWLDIDFGIEEGVDFIGVSFVKSAEVINHLKSYIAAKCCESEIAIIAKIESIDSLKNLEDIIKASDGVMVARGDLGAQIPLEQVPSVQKRIVELCRQLNRPVIVASQLLESMIEYPIPTRAEVADVSEAVGQQADALMLSGESAMGNYPDKALAVLRNVSLRMERHLKEVKRHDTVKLPAITFSLTGDISEEICNAAANIANKLEADYIFVYTKSGHMASLLSRHRPDCPIFAFTPSASMQRQLNLLWGVTPFCLSFTDDMENNLSGTFSLLKARGLLKSGDFAIVVSDMLQSVQVITVP</sequence>
<evidence type="ECO:0000256" key="2">
    <source>
        <dbReference type="ARBA" id="ARBA00001958"/>
    </source>
</evidence>
<dbReference type="InterPro" id="IPR015806">
    <property type="entry name" value="Pyrv_Knase_insert_dom_sf"/>
</dbReference>
<dbReference type="SUPFAM" id="SSF50800">
    <property type="entry name" value="PK beta-barrel domain-like"/>
    <property type="match status" value="1"/>
</dbReference>
<name>W9QJL0_9ROSA</name>
<dbReference type="OrthoDB" id="108365at2759"/>
<dbReference type="SUPFAM" id="SSF52935">
    <property type="entry name" value="PK C-terminal domain-like"/>
    <property type="match status" value="1"/>
</dbReference>
<keyword evidence="9 15" id="KW-0418">Kinase</keyword>
<keyword evidence="7" id="KW-0479">Metal-binding</keyword>
<evidence type="ECO:0000256" key="3">
    <source>
        <dbReference type="ARBA" id="ARBA00004997"/>
    </source>
</evidence>
<dbReference type="SUPFAM" id="SSF51621">
    <property type="entry name" value="Phosphoenolpyruvate/pyruvate domain"/>
    <property type="match status" value="1"/>
</dbReference>
<dbReference type="GO" id="GO:0030955">
    <property type="term" value="F:potassium ion binding"/>
    <property type="evidence" value="ECO:0007669"/>
    <property type="project" value="InterPro"/>
</dbReference>
<evidence type="ECO:0000259" key="16">
    <source>
        <dbReference type="Pfam" id="PF00224"/>
    </source>
</evidence>
<dbReference type="GO" id="GO:0000287">
    <property type="term" value="F:magnesium ion binding"/>
    <property type="evidence" value="ECO:0007669"/>
    <property type="project" value="InterPro"/>
</dbReference>
<dbReference type="Proteomes" id="UP000030645">
    <property type="component" value="Unassembled WGS sequence"/>
</dbReference>
<comment type="similarity">
    <text evidence="4 15">Belongs to the pyruvate kinase family.</text>
</comment>
<dbReference type="Gene3D" id="2.40.33.10">
    <property type="entry name" value="PK beta-barrel domain-like"/>
    <property type="match status" value="1"/>
</dbReference>
<dbReference type="EC" id="2.7.1.40" evidence="5 15"/>
<evidence type="ECO:0000256" key="1">
    <source>
        <dbReference type="ARBA" id="ARBA00001946"/>
    </source>
</evidence>
<dbReference type="InterPro" id="IPR018209">
    <property type="entry name" value="Pyrv_Knase_AS"/>
</dbReference>
<feature type="domain" description="Pyruvate kinase C-terminal" evidence="17">
    <location>
        <begin position="455"/>
        <end position="554"/>
    </location>
</feature>
<dbReference type="Pfam" id="PF02887">
    <property type="entry name" value="PK_C"/>
    <property type="match status" value="1"/>
</dbReference>
<evidence type="ECO:0000256" key="8">
    <source>
        <dbReference type="ARBA" id="ARBA00022741"/>
    </source>
</evidence>
<evidence type="ECO:0000256" key="4">
    <source>
        <dbReference type="ARBA" id="ARBA00008663"/>
    </source>
</evidence>
<dbReference type="Pfam" id="PF00224">
    <property type="entry name" value="PK"/>
    <property type="match status" value="1"/>
</dbReference>
<dbReference type="InterPro" id="IPR015793">
    <property type="entry name" value="Pyrv_Knase_brl"/>
</dbReference>
<reference evidence="19" key="1">
    <citation type="submission" date="2013-01" db="EMBL/GenBank/DDBJ databases">
        <title>Draft Genome Sequence of a Mulberry Tree, Morus notabilis C.K. Schneid.</title>
        <authorList>
            <person name="He N."/>
            <person name="Zhao S."/>
        </authorList>
    </citation>
    <scope>NUCLEOTIDE SEQUENCE</scope>
</reference>
<dbReference type="GO" id="GO:0005524">
    <property type="term" value="F:ATP binding"/>
    <property type="evidence" value="ECO:0007669"/>
    <property type="project" value="UniProtKB-KW"/>
</dbReference>
<dbReference type="GO" id="GO:0009570">
    <property type="term" value="C:chloroplast stroma"/>
    <property type="evidence" value="ECO:0007669"/>
    <property type="project" value="UniProtKB-ARBA"/>
</dbReference>
<dbReference type="InterPro" id="IPR015795">
    <property type="entry name" value="Pyrv_Knase_C"/>
</dbReference>
<dbReference type="EMBL" id="KE343371">
    <property type="protein sequence ID" value="EXB26557.1"/>
    <property type="molecule type" value="Genomic_DNA"/>
</dbReference>
<dbReference type="FunFam" id="2.40.33.10:FF:000005">
    <property type="entry name" value="Pyruvate kinase"/>
    <property type="match status" value="1"/>
</dbReference>
<keyword evidence="10" id="KW-0067">ATP-binding</keyword>
<dbReference type="FunFam" id="3.20.20.60:FF:000025">
    <property type="entry name" value="Pyruvate kinase"/>
    <property type="match status" value="1"/>
</dbReference>
<evidence type="ECO:0000256" key="7">
    <source>
        <dbReference type="ARBA" id="ARBA00022723"/>
    </source>
</evidence>
<keyword evidence="12 15" id="KW-0324">Glycolysis</keyword>
<dbReference type="InterPro" id="IPR011037">
    <property type="entry name" value="Pyrv_Knase-like_insert_dom_sf"/>
</dbReference>
<evidence type="ECO:0000259" key="17">
    <source>
        <dbReference type="Pfam" id="PF02887"/>
    </source>
</evidence>
<evidence type="ECO:0000256" key="6">
    <source>
        <dbReference type="ARBA" id="ARBA00022679"/>
    </source>
</evidence>